<organism evidence="1">
    <name type="scientific">Stachybotrys elegans</name>
    <dbReference type="NCBI Taxonomy" id="80388"/>
    <lineage>
        <taxon>Eukaryota</taxon>
        <taxon>Fungi</taxon>
        <taxon>Dikarya</taxon>
        <taxon>Ascomycota</taxon>
        <taxon>Pezizomycotina</taxon>
        <taxon>Sordariomycetes</taxon>
        <taxon>Hypocreomycetidae</taxon>
        <taxon>Hypocreales</taxon>
        <taxon>Stachybotryaceae</taxon>
        <taxon>Stachybotrys</taxon>
    </lineage>
</organism>
<feature type="non-terminal residue" evidence="1">
    <location>
        <position position="1"/>
    </location>
</feature>
<accession>B1NQD8</accession>
<reference evidence="1" key="1">
    <citation type="journal article" date="2008" name="Curr. Genet.">
        <title>Isolation of mycoparasitic-related transcripts by SSH during interaction of the mycoparasite Stachybotrys elegans with its host Rhizoctonia solani.</title>
        <authorList>
            <person name="Morissette D.C."/>
            <person name="Dauch A."/>
            <person name="Beech R."/>
            <person name="Masson L."/>
            <person name="Brousseau R."/>
            <person name="Jabaji-Hare S."/>
        </authorList>
    </citation>
    <scope>NUCLEOTIDE SEQUENCE</scope>
</reference>
<protein>
    <submittedName>
        <fullName evidence="1">Uncharacterized protein</fullName>
    </submittedName>
</protein>
<dbReference type="EMBL" id="EU008756">
    <property type="protein sequence ID" value="ABY87962.1"/>
    <property type="molecule type" value="mRNA"/>
</dbReference>
<feature type="non-terminal residue" evidence="1">
    <location>
        <position position="183"/>
    </location>
</feature>
<evidence type="ECO:0000313" key="1">
    <source>
        <dbReference type="EMBL" id="ABY87962.1"/>
    </source>
</evidence>
<proteinExistence type="evidence at transcript level"/>
<name>B1NQD8_9HYPO</name>
<dbReference type="AlphaFoldDB" id="B1NQD8"/>
<sequence length="183" mass="21040">RGGDRVLSSTPWTPSRPSQFLEYLLISIPTRNEDSSLHFRAQQAYREESSFTSPPVRDQEIWRRRLIILRCQSVGHISPVTAGQANRRFDSSAAYRHCWWSKPRHSITVVTNTPYSRETLVKILQQFPYPITGLSDSGLESEPIGRLEHIAFALAGRLAHKFNYGFNRAASIVQHLEMFITLW</sequence>